<dbReference type="CDD" id="cd18800">
    <property type="entry name" value="SF2_C_EcoR124I-like"/>
    <property type="match status" value="1"/>
</dbReference>
<dbReference type="InterPro" id="IPR004473">
    <property type="entry name" value="Restrct_endonuc_typeI_HsdR"/>
</dbReference>
<dbReference type="Pfam" id="PF22679">
    <property type="entry name" value="T1R_D3-like"/>
    <property type="match status" value="1"/>
</dbReference>
<dbReference type="CDD" id="cd18030">
    <property type="entry name" value="DEXHc_RE_I_HsdR"/>
    <property type="match status" value="1"/>
</dbReference>
<comment type="subunit">
    <text evidence="10">The type I restriction/modification system is composed of three polypeptides R, M and S.</text>
</comment>
<dbReference type="InterPro" id="IPR014001">
    <property type="entry name" value="Helicase_ATP-bd"/>
</dbReference>
<dbReference type="PANTHER" id="PTHR30195:SF15">
    <property type="entry name" value="TYPE I RESTRICTION ENZYME HINDI ENDONUCLEASE SUBUNIT"/>
    <property type="match status" value="1"/>
</dbReference>
<dbReference type="GO" id="GO:0003677">
    <property type="term" value="F:DNA binding"/>
    <property type="evidence" value="ECO:0007669"/>
    <property type="project" value="UniProtKB-KW"/>
</dbReference>
<comment type="similarity">
    <text evidence="2 10">Belongs to the HsdR family.</text>
</comment>
<feature type="domain" description="Helicase ATP-binding" evidence="11">
    <location>
        <begin position="273"/>
        <end position="449"/>
    </location>
</feature>
<keyword evidence="4 10" id="KW-0547">Nucleotide-binding</keyword>
<keyword evidence="6" id="KW-0255">Endonuclease</keyword>
<dbReference type="EC" id="3.1.21.3" evidence="10"/>
<dbReference type="NCBIfam" id="TIGR00348">
    <property type="entry name" value="hsdR"/>
    <property type="match status" value="1"/>
</dbReference>
<dbReference type="PANTHER" id="PTHR30195">
    <property type="entry name" value="TYPE I SITE-SPECIFIC DEOXYRIBONUCLEASE PROTEIN SUBUNIT M AND R"/>
    <property type="match status" value="1"/>
</dbReference>
<dbReference type="RefSeq" id="WP_062175881.1">
    <property type="nucleotide sequence ID" value="NZ_BBXL01000002.1"/>
</dbReference>
<keyword evidence="13" id="KW-1185">Reference proteome</keyword>
<keyword evidence="8 10" id="KW-0067">ATP-binding</keyword>
<comment type="catalytic activity">
    <reaction evidence="1 10">
        <text>Endonucleolytic cleavage of DNA to give random double-stranded fragments with terminal 5'-phosphates, ATP is simultaneously hydrolyzed.</text>
        <dbReference type="EC" id="3.1.21.3"/>
    </reaction>
</comment>
<keyword evidence="3" id="KW-0540">Nuclease</keyword>
<sequence length="1046" mass="121337">MSFTENSYEQALIELFQQLGYEYLYAPHIERDYCVPFWENQLFQSLTDVNPSKSLIAIEEAVSKLKNIDTGNLAKRNELFTDYLQHGIEVSYYNGKEQKNEIVYLIDYNNADRNTFQIINQWTYVEKSEKRADIIIFVNGLPLVIIEIKSPSRENTNASEGYRQLRNYMQEIPSLFVYNAFCVMSDMSCTKAGTITSKEDRYMEWKTKDGSYESTEYADYDTFFEGIFVKDRLLDIIKNFICFSKDDKGEAFKILSGYHQYFAVNKAIERTKKAVESDGKIGVFWHTQGSGKSLSMVFYAHLLQYSLSQPTIVVITDRNDLDDQLYTQFSKCKYFLRQTPIQARNREHLKQLLLGREANGIIFTTMQKFEESSEPLSLRKNIIVMTDEAHRGQYGFEEKIDPKTGKISIGTARIIHDSLPNASFIGFTGTPISTKDKDTQEVFGNYIDIYDMTQAVEDGATRPVFYESRVINLNLDEKTLRLIDEEYELLAKEGAEEELIEKSKRELSHIEAILGAPETIDSLCRDIIKHYEENRQYELTGKAMIVAYSRPIALDIYHKILEIRPTWAEKVKVVMTGGNKDPEEWNAIIGNKYYKKELAKKFKDNNDPLKIAIVVDMWLTGFDVPSLATMYVYKPMRGHNLMQAIARVNRVFGDKSGGLVVDYIGIAKALKDAMRDYTRRDRANYGNQDIKDTAFVKFKEKLEICRDIFHGYDYSNFQRGTDHSRAQLIKGGVNFIIAPDKEEKKEIFLKESKLLHDAITLCRSLLNEKLRFEAAFFETVRTLLSRMIGKDKVSKREVNERISELLKHSVKSQGVINLFSDIKAEFSLFDTAFLDEISKMKEKNIAIELLKRLLAERVAMYKRTNLVQSEKFSELLNQALSNYLKGMLTNEEVIQELLKLAKDIAETESEKNKLGLNAEEKAFYDALTKPRAIQDFYTNDILVQMTKELTDMLRKNRTIDWRKKESARAGMRRLVKRLLRKYKYPPEESENAMEIVLKQCEEWTDNASEINNSIIYEDTPHYAITDKNKYLQRVAEPPIKYKNENE</sequence>
<dbReference type="InterPro" id="IPR051268">
    <property type="entry name" value="Type-I_R_enzyme_R_subunit"/>
</dbReference>
<dbReference type="Gene3D" id="3.90.1570.50">
    <property type="match status" value="1"/>
</dbReference>
<dbReference type="Pfam" id="PF18766">
    <property type="entry name" value="SWI2_SNF2"/>
    <property type="match status" value="1"/>
</dbReference>
<evidence type="ECO:0000256" key="1">
    <source>
        <dbReference type="ARBA" id="ARBA00000851"/>
    </source>
</evidence>
<evidence type="ECO:0000256" key="9">
    <source>
        <dbReference type="ARBA" id="ARBA00023125"/>
    </source>
</evidence>
<keyword evidence="9 10" id="KW-0238">DNA-binding</keyword>
<dbReference type="InterPro" id="IPR055180">
    <property type="entry name" value="HsdR_RecA-like_helicase_dom_2"/>
</dbReference>
<keyword evidence="5 10" id="KW-0680">Restriction system</keyword>
<evidence type="ECO:0000256" key="4">
    <source>
        <dbReference type="ARBA" id="ARBA00022741"/>
    </source>
</evidence>
<evidence type="ECO:0000256" key="6">
    <source>
        <dbReference type="ARBA" id="ARBA00022759"/>
    </source>
</evidence>
<dbReference type="GO" id="GO:0005524">
    <property type="term" value="F:ATP binding"/>
    <property type="evidence" value="ECO:0007669"/>
    <property type="project" value="UniProtKB-KW"/>
</dbReference>
<dbReference type="EMBL" id="FQUC01000002">
    <property type="protein sequence ID" value="SHE89496.1"/>
    <property type="molecule type" value="Genomic_DNA"/>
</dbReference>
<dbReference type="SMART" id="SM00487">
    <property type="entry name" value="DEXDc"/>
    <property type="match status" value="1"/>
</dbReference>
<dbReference type="Proteomes" id="UP000184480">
    <property type="component" value="Unassembled WGS sequence"/>
</dbReference>
<dbReference type="SUPFAM" id="SSF52540">
    <property type="entry name" value="P-loop containing nucleoside triphosphate hydrolases"/>
    <property type="match status" value="2"/>
</dbReference>
<dbReference type="Pfam" id="PF04313">
    <property type="entry name" value="HSDR_N"/>
    <property type="match status" value="1"/>
</dbReference>
<keyword evidence="7 10" id="KW-0378">Hydrolase</keyword>
<dbReference type="InterPro" id="IPR027417">
    <property type="entry name" value="P-loop_NTPase"/>
</dbReference>
<dbReference type="Gene3D" id="3.40.50.300">
    <property type="entry name" value="P-loop containing nucleotide triphosphate hydrolases"/>
    <property type="match status" value="2"/>
</dbReference>
<evidence type="ECO:0000313" key="13">
    <source>
        <dbReference type="Proteomes" id="UP000184480"/>
    </source>
</evidence>
<evidence type="ECO:0000259" key="11">
    <source>
        <dbReference type="PROSITE" id="PS51192"/>
    </source>
</evidence>
<dbReference type="InterPro" id="IPR021810">
    <property type="entry name" value="T1RH-like_C"/>
</dbReference>
<evidence type="ECO:0000256" key="2">
    <source>
        <dbReference type="ARBA" id="ARBA00008598"/>
    </source>
</evidence>
<comment type="function">
    <text evidence="10">Subunit R is required for both nuclease and ATPase activities, but not for modification.</text>
</comment>
<dbReference type="InterPro" id="IPR040980">
    <property type="entry name" value="SWI2_SNF2"/>
</dbReference>
<reference evidence="13" key="1">
    <citation type="submission" date="2016-11" db="EMBL/GenBank/DDBJ databases">
        <authorList>
            <person name="Varghese N."/>
            <person name="Submissions S."/>
        </authorList>
    </citation>
    <scope>NUCLEOTIDE SEQUENCE [LARGE SCALE GENOMIC DNA]</scope>
    <source>
        <strain evidence="13">DSM 27370</strain>
    </source>
</reference>
<protein>
    <recommendedName>
        <fullName evidence="10">Type I restriction enzyme endonuclease subunit</fullName>
        <shortName evidence="10">R protein</shortName>
        <ecNumber evidence="10">3.1.21.3</ecNumber>
    </recommendedName>
</protein>
<evidence type="ECO:0000256" key="10">
    <source>
        <dbReference type="RuleBase" id="RU364115"/>
    </source>
</evidence>
<dbReference type="OrthoDB" id="9758243at2"/>
<dbReference type="Pfam" id="PF11867">
    <property type="entry name" value="T1RH-like_C"/>
    <property type="match status" value="1"/>
</dbReference>
<dbReference type="CDD" id="cd22332">
    <property type="entry name" value="HsdR_N"/>
    <property type="match status" value="1"/>
</dbReference>
<dbReference type="PROSITE" id="PS51192">
    <property type="entry name" value="HELICASE_ATP_BIND_1"/>
    <property type="match status" value="1"/>
</dbReference>
<gene>
    <name evidence="12" type="ORF">SAMN05444362_102430</name>
</gene>
<evidence type="ECO:0000256" key="7">
    <source>
        <dbReference type="ARBA" id="ARBA00022801"/>
    </source>
</evidence>
<evidence type="ECO:0000256" key="5">
    <source>
        <dbReference type="ARBA" id="ARBA00022747"/>
    </source>
</evidence>
<organism evidence="12 13">
    <name type="scientific">Dysgonomonas macrotermitis</name>
    <dbReference type="NCBI Taxonomy" id="1346286"/>
    <lineage>
        <taxon>Bacteria</taxon>
        <taxon>Pseudomonadati</taxon>
        <taxon>Bacteroidota</taxon>
        <taxon>Bacteroidia</taxon>
        <taxon>Bacteroidales</taxon>
        <taxon>Dysgonomonadaceae</taxon>
        <taxon>Dysgonomonas</taxon>
    </lineage>
</organism>
<dbReference type="STRING" id="1346286.SAMN05444362_102430"/>
<name>A0A1M4X7N4_9BACT</name>
<dbReference type="InterPro" id="IPR007409">
    <property type="entry name" value="Restrct_endonuc_type1_HsdR_N"/>
</dbReference>
<dbReference type="AlphaFoldDB" id="A0A1M4X7N4"/>
<evidence type="ECO:0000313" key="12">
    <source>
        <dbReference type="EMBL" id="SHE89496.1"/>
    </source>
</evidence>
<accession>A0A1M4X7N4</accession>
<evidence type="ECO:0000256" key="8">
    <source>
        <dbReference type="ARBA" id="ARBA00022840"/>
    </source>
</evidence>
<proteinExistence type="inferred from homology"/>
<dbReference type="GO" id="GO:0009035">
    <property type="term" value="F:type I site-specific deoxyribonuclease activity"/>
    <property type="evidence" value="ECO:0007669"/>
    <property type="project" value="UniProtKB-EC"/>
</dbReference>
<dbReference type="GO" id="GO:0009307">
    <property type="term" value="P:DNA restriction-modification system"/>
    <property type="evidence" value="ECO:0007669"/>
    <property type="project" value="UniProtKB-KW"/>
</dbReference>
<evidence type="ECO:0000256" key="3">
    <source>
        <dbReference type="ARBA" id="ARBA00022722"/>
    </source>
</evidence>